<gene>
    <name evidence="6" type="primary">LOC100368949</name>
</gene>
<dbReference type="Proteomes" id="UP000694865">
    <property type="component" value="Unplaced"/>
</dbReference>
<accession>A0ABM0GUX3</accession>
<keyword evidence="2 3" id="KW-0175">Coiled coil</keyword>
<dbReference type="PANTHER" id="PTHR31233">
    <property type="entry name" value="BICAUDAL D FAMILY MEMBER"/>
    <property type="match status" value="1"/>
</dbReference>
<feature type="region of interest" description="Disordered" evidence="4">
    <location>
        <begin position="729"/>
        <end position="769"/>
    </location>
</feature>
<feature type="compositionally biased region" description="Basic residues" evidence="4">
    <location>
        <begin position="740"/>
        <end position="757"/>
    </location>
</feature>
<dbReference type="Gene3D" id="6.10.250.2470">
    <property type="match status" value="1"/>
</dbReference>
<comment type="similarity">
    <text evidence="1">Belongs to the BicD family.</text>
</comment>
<feature type="coiled-coil region" evidence="3">
    <location>
        <begin position="355"/>
        <end position="440"/>
    </location>
</feature>
<evidence type="ECO:0000313" key="6">
    <source>
        <dbReference type="RefSeq" id="XP_002737887.2"/>
    </source>
</evidence>
<name>A0ABM0GUX3_SACKO</name>
<evidence type="ECO:0000256" key="1">
    <source>
        <dbReference type="ARBA" id="ARBA00010061"/>
    </source>
</evidence>
<feature type="coiled-coil region" evidence="3">
    <location>
        <begin position="640"/>
        <end position="716"/>
    </location>
</feature>
<evidence type="ECO:0000256" key="3">
    <source>
        <dbReference type="SAM" id="Coils"/>
    </source>
</evidence>
<evidence type="ECO:0000256" key="2">
    <source>
        <dbReference type="ARBA" id="ARBA00023054"/>
    </source>
</evidence>
<feature type="compositionally biased region" description="Polar residues" evidence="4">
    <location>
        <begin position="538"/>
        <end position="549"/>
    </location>
</feature>
<sequence length="769" mass="88560">MEPVMSAFDLDFSFGRSGHVRTQSEFNLALDQVQIKQKQHSAFEVNHEETLLKETASREADLLSRISELENENKQSRLALERTRAETERLICRNNHLTENTETLDVERKKSKEELREYKFRETRLLQDYSELEEENIQLQKQVSALKSSQVEFEAMKHEINRLNEEIIYINSQVEDISKLKEIAEKQTEEALNALEHEREQKHSLKKELDSRRLLELEALNEDLESSTDRLQLDREEMCSSPDHPILRRMEHEFRASLPSELSPTPSTVNDLLSELHMTEVSRLEEQVLALQHEKSEANRNLQGMQKQLHAAKAALNEQSKRVNKLSTLLDQKVLSEYQEDGGDAETEEEDDADLDVNEREVKRMRKEVGQHEKRYLAAAARVHALQTELESLQEKVSQEYSTKLYNDMQEEVTLLNSNNKKQNDTIKELEIKLKEMGEIMGESQGNLNCTRDELIGVSEDLAQLYHHLCMVNGDTPNRVMLDHFRATRLSRREGFRAQIASKLKDMTPDDANNKSGMSKKERKNAARNSKDIDTMLGPTTGNDLAASEQNGTADPITCFNLLSTVRDQIKYLKRAIEHTVEISRQHRHDCNGSAENEDLHEQVFKLKSLLSTKREQIATLRTVLKANKTTAEVALANLKSKYENEKSIIAETMMKLRNELKALKEDAATFASLRAMFAARCDEYVTQLDDMQRSLAAAEEEKKTLNSLLRMAIQQKLALTQRLEDLEFSHERQSLGRSGSRRKKSSRPPAQRKHGQFHQEYHQPSSSK</sequence>
<evidence type="ECO:0000256" key="4">
    <source>
        <dbReference type="SAM" id="MobiDB-lite"/>
    </source>
</evidence>
<dbReference type="RefSeq" id="XP_002737887.2">
    <property type="nucleotide sequence ID" value="XM_002737841.2"/>
</dbReference>
<feature type="coiled-coil region" evidence="3">
    <location>
        <begin position="281"/>
        <end position="322"/>
    </location>
</feature>
<feature type="region of interest" description="Disordered" evidence="4">
    <location>
        <begin position="504"/>
        <end position="549"/>
    </location>
</feature>
<organism evidence="5 6">
    <name type="scientific">Saccoglossus kowalevskii</name>
    <name type="common">Acorn worm</name>
    <dbReference type="NCBI Taxonomy" id="10224"/>
    <lineage>
        <taxon>Eukaryota</taxon>
        <taxon>Metazoa</taxon>
        <taxon>Hemichordata</taxon>
        <taxon>Enteropneusta</taxon>
        <taxon>Harrimaniidae</taxon>
        <taxon>Saccoglossus</taxon>
    </lineage>
</organism>
<dbReference type="InterPro" id="IPR018477">
    <property type="entry name" value="BICD"/>
</dbReference>
<keyword evidence="5" id="KW-1185">Reference proteome</keyword>
<feature type="coiled-coil region" evidence="3">
    <location>
        <begin position="52"/>
        <end position="237"/>
    </location>
</feature>
<reference evidence="6" key="1">
    <citation type="submission" date="2025-08" db="UniProtKB">
        <authorList>
            <consortium name="RefSeq"/>
        </authorList>
    </citation>
    <scope>IDENTIFICATION</scope>
    <source>
        <tissue evidence="6">Testes</tissue>
    </source>
</reference>
<dbReference type="Pfam" id="PF09730">
    <property type="entry name" value="BicD"/>
    <property type="match status" value="1"/>
</dbReference>
<proteinExistence type="inferred from homology"/>
<dbReference type="GeneID" id="100368949"/>
<dbReference type="PANTHER" id="PTHR31233:SF6">
    <property type="entry name" value="PROTEIN BICAUDAL D"/>
    <property type="match status" value="1"/>
</dbReference>
<evidence type="ECO:0000313" key="5">
    <source>
        <dbReference type="Proteomes" id="UP000694865"/>
    </source>
</evidence>
<protein>
    <submittedName>
        <fullName evidence="6">Protein bicaudal D homolog 2-like</fullName>
    </submittedName>
</protein>